<protein>
    <submittedName>
        <fullName evidence="1">Uncharacterized protein</fullName>
    </submittedName>
</protein>
<comment type="caution">
    <text evidence="1">The sequence shown here is derived from an EMBL/GenBank/DDBJ whole genome shotgun (WGS) entry which is preliminary data.</text>
</comment>
<accession>A0A9J6CWI0</accession>
<name>A0A9J6CWI0_RHIMP</name>
<gene>
    <name evidence="2" type="ORF">HPB51_028530</name>
    <name evidence="1" type="ORF">HPB51_028725</name>
</gene>
<dbReference type="EMBL" id="JABSTU010005626">
    <property type="protein sequence ID" value="KAH7942594.1"/>
    <property type="molecule type" value="Genomic_DNA"/>
</dbReference>
<dbReference type="Proteomes" id="UP000821866">
    <property type="component" value="Unassembled WGS sequence"/>
</dbReference>
<evidence type="ECO:0000313" key="1">
    <source>
        <dbReference type="EMBL" id="KAH7942594.1"/>
    </source>
</evidence>
<organism evidence="1 3">
    <name type="scientific">Rhipicephalus microplus</name>
    <name type="common">Cattle tick</name>
    <name type="synonym">Boophilus microplus</name>
    <dbReference type="NCBI Taxonomy" id="6941"/>
    <lineage>
        <taxon>Eukaryota</taxon>
        <taxon>Metazoa</taxon>
        <taxon>Ecdysozoa</taxon>
        <taxon>Arthropoda</taxon>
        <taxon>Chelicerata</taxon>
        <taxon>Arachnida</taxon>
        <taxon>Acari</taxon>
        <taxon>Parasitiformes</taxon>
        <taxon>Ixodida</taxon>
        <taxon>Ixodoidea</taxon>
        <taxon>Ixodidae</taxon>
        <taxon>Rhipicephalinae</taxon>
        <taxon>Rhipicephalus</taxon>
        <taxon>Boophilus</taxon>
    </lineage>
</organism>
<evidence type="ECO:0000313" key="3">
    <source>
        <dbReference type="Proteomes" id="UP000821866"/>
    </source>
</evidence>
<keyword evidence="3" id="KW-1185">Reference proteome</keyword>
<sequence>MDSHLASLLQKRHDLKEAWRKIKLNRYLRTKIADLGCEIESHAKTLCAQQWNNTCDEADGKMRRGSKWGLLRHLMADSDKHTRGGTQLQIERLVHKHAQDGGG</sequence>
<evidence type="ECO:0000313" key="2">
    <source>
        <dbReference type="EMBL" id="KAH7944754.1"/>
    </source>
</evidence>
<dbReference type="AlphaFoldDB" id="A0A9J6CWI0"/>
<reference evidence="1" key="1">
    <citation type="journal article" date="2020" name="Cell">
        <title>Large-Scale Comparative Analyses of Tick Genomes Elucidate Their Genetic Diversity and Vector Capacities.</title>
        <authorList>
            <consortium name="Tick Genome and Microbiome Consortium (TIGMIC)"/>
            <person name="Jia N."/>
            <person name="Wang J."/>
            <person name="Shi W."/>
            <person name="Du L."/>
            <person name="Sun Y."/>
            <person name="Zhan W."/>
            <person name="Jiang J.F."/>
            <person name="Wang Q."/>
            <person name="Zhang B."/>
            <person name="Ji P."/>
            <person name="Bell-Sakyi L."/>
            <person name="Cui X.M."/>
            <person name="Yuan T.T."/>
            <person name="Jiang B.G."/>
            <person name="Yang W.F."/>
            <person name="Lam T.T."/>
            <person name="Chang Q.C."/>
            <person name="Ding S.J."/>
            <person name="Wang X.J."/>
            <person name="Zhu J.G."/>
            <person name="Ruan X.D."/>
            <person name="Zhao L."/>
            <person name="Wei J.T."/>
            <person name="Ye R.Z."/>
            <person name="Que T.C."/>
            <person name="Du C.H."/>
            <person name="Zhou Y.H."/>
            <person name="Cheng J.X."/>
            <person name="Dai P.F."/>
            <person name="Guo W.B."/>
            <person name="Han X.H."/>
            <person name="Huang E.J."/>
            <person name="Li L.F."/>
            <person name="Wei W."/>
            <person name="Gao Y.C."/>
            <person name="Liu J.Z."/>
            <person name="Shao H.Z."/>
            <person name="Wang X."/>
            <person name="Wang C.C."/>
            <person name="Yang T.C."/>
            <person name="Huo Q.B."/>
            <person name="Li W."/>
            <person name="Chen H.Y."/>
            <person name="Chen S.E."/>
            <person name="Zhou L.G."/>
            <person name="Ni X.B."/>
            <person name="Tian J.H."/>
            <person name="Sheng Y."/>
            <person name="Liu T."/>
            <person name="Pan Y.S."/>
            <person name="Xia L.Y."/>
            <person name="Li J."/>
            <person name="Zhao F."/>
            <person name="Cao W.C."/>
        </authorList>
    </citation>
    <scope>NUCLEOTIDE SEQUENCE</scope>
    <source>
        <strain evidence="1">Rmic-2018</strain>
    </source>
</reference>
<dbReference type="EMBL" id="JABSTU010005307">
    <property type="protein sequence ID" value="KAH7944754.1"/>
    <property type="molecule type" value="Genomic_DNA"/>
</dbReference>
<reference evidence="1" key="2">
    <citation type="submission" date="2021-09" db="EMBL/GenBank/DDBJ databases">
        <authorList>
            <person name="Jia N."/>
            <person name="Wang J."/>
            <person name="Shi W."/>
            <person name="Du L."/>
            <person name="Sun Y."/>
            <person name="Zhan W."/>
            <person name="Jiang J."/>
            <person name="Wang Q."/>
            <person name="Zhang B."/>
            <person name="Ji P."/>
            <person name="Sakyi L.B."/>
            <person name="Cui X."/>
            <person name="Yuan T."/>
            <person name="Jiang B."/>
            <person name="Yang W."/>
            <person name="Lam T.T.-Y."/>
            <person name="Chang Q."/>
            <person name="Ding S."/>
            <person name="Wang X."/>
            <person name="Zhu J."/>
            <person name="Ruan X."/>
            <person name="Zhao L."/>
            <person name="Wei J."/>
            <person name="Que T."/>
            <person name="Du C."/>
            <person name="Cheng J."/>
            <person name="Dai P."/>
            <person name="Han X."/>
            <person name="Huang E."/>
            <person name="Gao Y."/>
            <person name="Liu J."/>
            <person name="Shao H."/>
            <person name="Ye R."/>
            <person name="Li L."/>
            <person name="Wei W."/>
            <person name="Wang X."/>
            <person name="Wang C."/>
            <person name="Huo Q."/>
            <person name="Li W."/>
            <person name="Guo W."/>
            <person name="Chen H."/>
            <person name="Chen S."/>
            <person name="Zhou L."/>
            <person name="Zhou L."/>
            <person name="Ni X."/>
            <person name="Tian J."/>
            <person name="Zhou Y."/>
            <person name="Sheng Y."/>
            <person name="Liu T."/>
            <person name="Pan Y."/>
            <person name="Xia L."/>
            <person name="Li J."/>
            <person name="Zhao F."/>
            <person name="Cao W."/>
        </authorList>
    </citation>
    <scope>NUCLEOTIDE SEQUENCE</scope>
    <source>
        <strain evidence="1">Rmic-2018</strain>
        <tissue evidence="1">Larvae</tissue>
    </source>
</reference>
<proteinExistence type="predicted"/>